<name>A0ABR2KQY4_9EUKA</name>
<dbReference type="Pfam" id="PF00027">
    <property type="entry name" value="cNMP_binding"/>
    <property type="match status" value="2"/>
</dbReference>
<comment type="caution">
    <text evidence="3">The sequence shown here is derived from an EMBL/GenBank/DDBJ whole genome shotgun (WGS) entry which is preliminary data.</text>
</comment>
<dbReference type="Gene3D" id="2.60.120.10">
    <property type="entry name" value="Jelly Rolls"/>
    <property type="match status" value="2"/>
</dbReference>
<feature type="domain" description="Cyclic nucleotide-binding" evidence="2">
    <location>
        <begin position="267"/>
        <end position="388"/>
    </location>
</feature>
<dbReference type="InterPro" id="IPR050503">
    <property type="entry name" value="cAMP-dep_PK_reg_su-like"/>
</dbReference>
<dbReference type="SMART" id="SM00100">
    <property type="entry name" value="cNMP"/>
    <property type="match status" value="2"/>
</dbReference>
<dbReference type="PANTHER" id="PTHR11635">
    <property type="entry name" value="CAMP-DEPENDENT PROTEIN KINASE REGULATORY CHAIN"/>
    <property type="match status" value="1"/>
</dbReference>
<gene>
    <name evidence="3" type="ORF">M9Y10_021973</name>
</gene>
<dbReference type="Proteomes" id="UP001470230">
    <property type="component" value="Unassembled WGS sequence"/>
</dbReference>
<reference evidence="3 4" key="1">
    <citation type="submission" date="2024-04" db="EMBL/GenBank/DDBJ databases">
        <title>Tritrichomonas musculus Genome.</title>
        <authorList>
            <person name="Alves-Ferreira E."/>
            <person name="Grigg M."/>
            <person name="Lorenzi H."/>
            <person name="Galac M."/>
        </authorList>
    </citation>
    <scope>NUCLEOTIDE SEQUENCE [LARGE SCALE GENOMIC DNA]</scope>
    <source>
        <strain evidence="3 4">EAF2021</strain>
    </source>
</reference>
<evidence type="ECO:0000256" key="1">
    <source>
        <dbReference type="SAM" id="MobiDB-lite"/>
    </source>
</evidence>
<dbReference type="InterPro" id="IPR014710">
    <property type="entry name" value="RmlC-like_jellyroll"/>
</dbReference>
<evidence type="ECO:0000259" key="2">
    <source>
        <dbReference type="PROSITE" id="PS50042"/>
    </source>
</evidence>
<protein>
    <recommendedName>
        <fullName evidence="2">Cyclic nucleotide-binding domain-containing protein</fullName>
    </recommendedName>
</protein>
<dbReference type="InterPro" id="IPR018490">
    <property type="entry name" value="cNMP-bd_dom_sf"/>
</dbReference>
<feature type="region of interest" description="Disordered" evidence="1">
    <location>
        <begin position="64"/>
        <end position="94"/>
    </location>
</feature>
<dbReference type="InterPro" id="IPR000595">
    <property type="entry name" value="cNMP-bd_dom"/>
</dbReference>
<dbReference type="PROSITE" id="PS00889">
    <property type="entry name" value="CNMP_BINDING_2"/>
    <property type="match status" value="2"/>
</dbReference>
<dbReference type="PROSITE" id="PS00888">
    <property type="entry name" value="CNMP_BINDING_1"/>
    <property type="match status" value="1"/>
</dbReference>
<feature type="domain" description="Cyclic nucleotide-binding" evidence="2">
    <location>
        <begin position="144"/>
        <end position="264"/>
    </location>
</feature>
<dbReference type="PRINTS" id="PR00103">
    <property type="entry name" value="CAMPKINASE"/>
</dbReference>
<sequence length="392" mass="44395">MYQKRPNQLLSPEEYLEQKNVKGVLNRIVMSLLETRPDNIERHIVNLLTTFGRDINSTESFPSYGRGAQPGTSSHMPSMIAPKSAGRRQSAISPNVLKEASQGFKRRHVISSRLTSSTQIEIKHVPKDESTFNALLEATHKVDLFSFLTEDQHRNLVSAMFKKEYHDKDVIIKEGEAPDNFYIIEKGHCIIYKKNQKGVDEVVAQSTAGQYFGELALISGSTRAATVIADGDVVCWAIDQTTYLYLLKEEHGKKRQLYRQLLKNIKLLKVLKDYEILLVADALQEVTTKPDEVIVKQGDPGDEFFIILKGECKIFKKEEGDTEEKEIGILQQGSYFGEIALLENTTRQATIIAIGVVKLIKLDQKSFHRLLGPCSQIFQENMKNYNSKTDNK</sequence>
<evidence type="ECO:0000313" key="4">
    <source>
        <dbReference type="Proteomes" id="UP001470230"/>
    </source>
</evidence>
<accession>A0ABR2KQY4</accession>
<dbReference type="SUPFAM" id="SSF51206">
    <property type="entry name" value="cAMP-binding domain-like"/>
    <property type="match status" value="2"/>
</dbReference>
<evidence type="ECO:0000313" key="3">
    <source>
        <dbReference type="EMBL" id="KAK8893550.1"/>
    </source>
</evidence>
<proteinExistence type="predicted"/>
<dbReference type="EMBL" id="JAPFFF010000003">
    <property type="protein sequence ID" value="KAK8893550.1"/>
    <property type="molecule type" value="Genomic_DNA"/>
</dbReference>
<dbReference type="PROSITE" id="PS50042">
    <property type="entry name" value="CNMP_BINDING_3"/>
    <property type="match status" value="2"/>
</dbReference>
<keyword evidence="4" id="KW-1185">Reference proteome</keyword>
<dbReference type="CDD" id="cd00038">
    <property type="entry name" value="CAP_ED"/>
    <property type="match status" value="2"/>
</dbReference>
<dbReference type="InterPro" id="IPR018488">
    <property type="entry name" value="cNMP-bd_CS"/>
</dbReference>
<organism evidence="3 4">
    <name type="scientific">Tritrichomonas musculus</name>
    <dbReference type="NCBI Taxonomy" id="1915356"/>
    <lineage>
        <taxon>Eukaryota</taxon>
        <taxon>Metamonada</taxon>
        <taxon>Parabasalia</taxon>
        <taxon>Tritrichomonadida</taxon>
        <taxon>Tritrichomonadidae</taxon>
        <taxon>Tritrichomonas</taxon>
    </lineage>
</organism>
<dbReference type="PANTHER" id="PTHR11635:SF152">
    <property type="entry name" value="CAMP-DEPENDENT PROTEIN KINASE TYPE I REGULATORY SUBUNIT-RELATED"/>
    <property type="match status" value="1"/>
</dbReference>